<organism evidence="4 5">
    <name type="scientific">Natrialba aegyptia DSM 13077</name>
    <dbReference type="NCBI Taxonomy" id="1227491"/>
    <lineage>
        <taxon>Archaea</taxon>
        <taxon>Methanobacteriati</taxon>
        <taxon>Methanobacteriota</taxon>
        <taxon>Stenosarchaea group</taxon>
        <taxon>Halobacteria</taxon>
        <taxon>Halobacteriales</taxon>
        <taxon>Natrialbaceae</taxon>
        <taxon>Natrialba</taxon>
    </lineage>
</organism>
<sequence>MKKSGTESANEWNTDSYDEGHSFVFEYGEGVVDLLDPDTGERILDLGCGTGHLTAQISESGAATVGLDASEEMITTASDTHPECEFVHEDARDFSFDEPFDAVFSNAALHWIPDQDAVLDSVAEALVPGGRFVAELGGTGNVAAIVDAVRTEATERGYDVQSPWYFPSIGEYASKLESHGFETHYATLFDRPTELENGTDGLAEWLGMFGDSLLSAIPAEERSSVISAVEDRLREDYLQDGTWTADYRRLRIVAVKGHE</sequence>
<dbReference type="InterPro" id="IPR041698">
    <property type="entry name" value="Methyltransf_25"/>
</dbReference>
<dbReference type="CDD" id="cd02440">
    <property type="entry name" value="AdoMet_MTases"/>
    <property type="match status" value="1"/>
</dbReference>
<dbReference type="AlphaFoldDB" id="M0ATZ8"/>
<dbReference type="GO" id="GO:0008168">
    <property type="term" value="F:methyltransferase activity"/>
    <property type="evidence" value="ECO:0007669"/>
    <property type="project" value="UniProtKB-KW"/>
</dbReference>
<dbReference type="GO" id="GO:0032259">
    <property type="term" value="P:methylation"/>
    <property type="evidence" value="ECO:0007669"/>
    <property type="project" value="UniProtKB-KW"/>
</dbReference>
<dbReference type="RefSeq" id="WP_006666932.1">
    <property type="nucleotide sequence ID" value="NZ_AOIP01000040.1"/>
</dbReference>
<evidence type="ECO:0000256" key="1">
    <source>
        <dbReference type="ARBA" id="ARBA00022603"/>
    </source>
</evidence>
<dbReference type="SUPFAM" id="SSF53335">
    <property type="entry name" value="S-adenosyl-L-methionine-dependent methyltransferases"/>
    <property type="match status" value="1"/>
</dbReference>
<keyword evidence="1 4" id="KW-0489">Methyltransferase</keyword>
<evidence type="ECO:0000259" key="3">
    <source>
        <dbReference type="Pfam" id="PF13649"/>
    </source>
</evidence>
<evidence type="ECO:0000313" key="5">
    <source>
        <dbReference type="Proteomes" id="UP000011591"/>
    </source>
</evidence>
<dbReference type="EMBL" id="AOIP01000040">
    <property type="protein sequence ID" value="ELZ02181.1"/>
    <property type="molecule type" value="Genomic_DNA"/>
</dbReference>
<comment type="caution">
    <text evidence="4">The sequence shown here is derived from an EMBL/GenBank/DDBJ whole genome shotgun (WGS) entry which is preliminary data.</text>
</comment>
<dbReference type="InterPro" id="IPR029063">
    <property type="entry name" value="SAM-dependent_MTases_sf"/>
</dbReference>
<evidence type="ECO:0000256" key="2">
    <source>
        <dbReference type="ARBA" id="ARBA00022679"/>
    </source>
</evidence>
<protein>
    <submittedName>
        <fullName evidence="4">Type 11 methyltransferase</fullName>
    </submittedName>
</protein>
<dbReference type="PATRIC" id="fig|1227491.4.peg.3611"/>
<keyword evidence="2 4" id="KW-0808">Transferase</keyword>
<accession>M0ATZ8</accession>
<dbReference type="OrthoDB" id="11691at2157"/>
<gene>
    <name evidence="4" type="ORF">C480_17652</name>
</gene>
<dbReference type="Pfam" id="PF13649">
    <property type="entry name" value="Methyltransf_25"/>
    <property type="match status" value="1"/>
</dbReference>
<reference evidence="4 5" key="1">
    <citation type="journal article" date="2014" name="PLoS Genet.">
        <title>Phylogenetically driven sequencing of extremely halophilic archaea reveals strategies for static and dynamic osmo-response.</title>
        <authorList>
            <person name="Becker E.A."/>
            <person name="Seitzer P.M."/>
            <person name="Tritt A."/>
            <person name="Larsen D."/>
            <person name="Krusor M."/>
            <person name="Yao A.I."/>
            <person name="Wu D."/>
            <person name="Madern D."/>
            <person name="Eisen J.A."/>
            <person name="Darling A.E."/>
            <person name="Facciotti M.T."/>
        </authorList>
    </citation>
    <scope>NUCLEOTIDE SEQUENCE [LARGE SCALE GENOMIC DNA]</scope>
    <source>
        <strain evidence="4 5">DSM 13077</strain>
    </source>
</reference>
<name>M0ATZ8_9EURY</name>
<dbReference type="PANTHER" id="PTHR43861:SF1">
    <property type="entry name" value="TRANS-ACONITATE 2-METHYLTRANSFERASE"/>
    <property type="match status" value="1"/>
</dbReference>
<dbReference type="Gene3D" id="3.40.50.150">
    <property type="entry name" value="Vaccinia Virus protein VP39"/>
    <property type="match status" value="1"/>
</dbReference>
<keyword evidence="5" id="KW-1185">Reference proteome</keyword>
<feature type="domain" description="Methyltransferase" evidence="3">
    <location>
        <begin position="43"/>
        <end position="130"/>
    </location>
</feature>
<dbReference type="PANTHER" id="PTHR43861">
    <property type="entry name" value="TRANS-ACONITATE 2-METHYLTRANSFERASE-RELATED"/>
    <property type="match status" value="1"/>
</dbReference>
<proteinExistence type="predicted"/>
<evidence type="ECO:0000313" key="4">
    <source>
        <dbReference type="EMBL" id="ELZ02181.1"/>
    </source>
</evidence>
<dbReference type="Proteomes" id="UP000011591">
    <property type="component" value="Unassembled WGS sequence"/>
</dbReference>